<keyword evidence="8" id="KW-0819">tRNA processing</keyword>
<evidence type="ECO:0000313" key="13">
    <source>
        <dbReference type="Proteomes" id="UP000183832"/>
    </source>
</evidence>
<dbReference type="InterPro" id="IPR037289">
    <property type="entry name" value="Elp2"/>
</dbReference>
<feature type="repeat" description="WD" evidence="11">
    <location>
        <begin position="578"/>
        <end position="606"/>
    </location>
</feature>
<keyword evidence="7 11" id="KW-0853">WD repeat</keyword>
<dbReference type="Proteomes" id="UP000183832">
    <property type="component" value="Unassembled WGS sequence"/>
</dbReference>
<gene>
    <name evidence="12" type="ORF">CLUMA_CG015752</name>
</gene>
<dbReference type="FunFam" id="2.130.10.10:FF:000400">
    <property type="entry name" value="Elongator acetyltransferase complex subunit 2"/>
    <property type="match status" value="1"/>
</dbReference>
<feature type="repeat" description="WD" evidence="11">
    <location>
        <begin position="198"/>
        <end position="242"/>
    </location>
</feature>
<dbReference type="GO" id="GO:0005737">
    <property type="term" value="C:cytoplasm"/>
    <property type="evidence" value="ECO:0007669"/>
    <property type="project" value="UniProtKB-SubCell"/>
</dbReference>
<evidence type="ECO:0000256" key="2">
    <source>
        <dbReference type="ARBA" id="ARBA00004496"/>
    </source>
</evidence>
<dbReference type="SUPFAM" id="SSF50978">
    <property type="entry name" value="WD40 repeat-like"/>
    <property type="match status" value="3"/>
</dbReference>
<dbReference type="GO" id="GO:0005634">
    <property type="term" value="C:nucleus"/>
    <property type="evidence" value="ECO:0007669"/>
    <property type="project" value="UniProtKB-SubCell"/>
</dbReference>
<dbReference type="EMBL" id="CVRI01000058">
    <property type="protein sequence ID" value="CRL02882.1"/>
    <property type="molecule type" value="Genomic_DNA"/>
</dbReference>
<feature type="repeat" description="WD" evidence="11">
    <location>
        <begin position="526"/>
        <end position="567"/>
    </location>
</feature>
<name>A0A1J1IT22_9DIPT</name>
<dbReference type="Pfam" id="PF00400">
    <property type="entry name" value="WD40"/>
    <property type="match status" value="8"/>
</dbReference>
<feature type="repeat" description="WD" evidence="11">
    <location>
        <begin position="271"/>
        <end position="306"/>
    </location>
</feature>
<keyword evidence="9" id="KW-0677">Repeat</keyword>
<evidence type="ECO:0000256" key="9">
    <source>
        <dbReference type="ARBA" id="ARBA00022737"/>
    </source>
</evidence>
<dbReference type="PROSITE" id="PS50294">
    <property type="entry name" value="WD_REPEATS_REGION"/>
    <property type="match status" value="3"/>
</dbReference>
<dbReference type="PANTHER" id="PTHR44111:SF1">
    <property type="entry name" value="ELONGATOR COMPLEX PROTEIN 2"/>
    <property type="match status" value="1"/>
</dbReference>
<dbReference type="PANTHER" id="PTHR44111">
    <property type="entry name" value="ELONGATOR COMPLEX PROTEIN 2"/>
    <property type="match status" value="1"/>
</dbReference>
<evidence type="ECO:0000256" key="3">
    <source>
        <dbReference type="ARBA" id="ARBA00005043"/>
    </source>
</evidence>
<keyword evidence="10" id="KW-0539">Nucleus</keyword>
<evidence type="ECO:0000256" key="11">
    <source>
        <dbReference type="PROSITE-ProRule" id="PRU00221"/>
    </source>
</evidence>
<sequence>MIVKNVYTSIGVNRTPSSLDWGSNGLICYGACNAVAILSPTINGSCKIIKTLVEHTERVNTVKWIQRNNQAEFELVSGGDDSRCIYWNIKSPNDYRKISLNGHENSVTSVDAVFHNNEITIVTSSADSTVRLWRFKPEKEEKEISSFQVFNLSSGICFAVKLFVLPTNNILLAFATDDDKVHICGETSSQNFDKLETLLGHEDWVRSLDFTLDNIGDVLLATSSQDSFIRLWRISERSIKKEISVDELIKVDERTFAIGKKTFVLSLESVLQGHENWVYSVCWNKNKDDGALQLLSSSMDKTMIIWTGHFKEVKDICWEPKGEFLFSVSTDQTTRIHAAWTMNKCLNYHEISRPQVHGYDMQCIAVISRYKFASAAEEKIVRTFQAPGNFIENFRNLVNSENDLEGDEILKTHQKGASVPSLGLSNKAVYEEDLKHQVDEEKKFKDEYPENYFVPMTMQSPPTEEYLIQNTLWPESQKLYAHGYELYSLAATIDGKILASACKATTVEHSEIILWNTNNWKILQRLRSHKLTVTQMKFSHDSNRLLSVSRDRRLTIFEKNNEECFEAVAYTDRNNGIHERIIWCCCWSHDDKFFATGSRDGKVVVWTKSNEVQDSSLKDYQSVATLVLETSSVTALAFAQLSFNGYLLAIGLESGIIHIYKFNEKSFECLTTLNHSDGHHLSVNKLEFRPNFSGFQLASCGNDHLVRIYDIQG</sequence>
<evidence type="ECO:0000256" key="8">
    <source>
        <dbReference type="ARBA" id="ARBA00022694"/>
    </source>
</evidence>
<dbReference type="UniPathway" id="UPA00988"/>
<dbReference type="PROSITE" id="PS50082">
    <property type="entry name" value="WD_REPEATS_2"/>
    <property type="match status" value="6"/>
</dbReference>
<dbReference type="STRING" id="568069.A0A1J1IT22"/>
<feature type="repeat" description="WD" evidence="11">
    <location>
        <begin position="676"/>
        <end position="713"/>
    </location>
</feature>
<keyword evidence="6" id="KW-0963">Cytoplasm</keyword>
<dbReference type="OrthoDB" id="27911at2759"/>
<comment type="similarity">
    <text evidence="4">Belongs to the WD repeat ELP2 family.</text>
</comment>
<dbReference type="GO" id="GO:0002098">
    <property type="term" value="P:tRNA wobble uridine modification"/>
    <property type="evidence" value="ECO:0007669"/>
    <property type="project" value="InterPro"/>
</dbReference>
<dbReference type="InterPro" id="IPR036322">
    <property type="entry name" value="WD40_repeat_dom_sf"/>
</dbReference>
<comment type="subcellular location">
    <subcellularLocation>
        <location evidence="2">Cytoplasm</location>
    </subcellularLocation>
    <subcellularLocation>
        <location evidence="1">Nucleus</location>
    </subcellularLocation>
</comment>
<feature type="repeat" description="WD" evidence="11">
    <location>
        <begin position="100"/>
        <end position="143"/>
    </location>
</feature>
<evidence type="ECO:0000256" key="5">
    <source>
        <dbReference type="ARBA" id="ARBA00020267"/>
    </source>
</evidence>
<keyword evidence="13" id="KW-1185">Reference proteome</keyword>
<organism evidence="12 13">
    <name type="scientific">Clunio marinus</name>
    <dbReference type="NCBI Taxonomy" id="568069"/>
    <lineage>
        <taxon>Eukaryota</taxon>
        <taxon>Metazoa</taxon>
        <taxon>Ecdysozoa</taxon>
        <taxon>Arthropoda</taxon>
        <taxon>Hexapoda</taxon>
        <taxon>Insecta</taxon>
        <taxon>Pterygota</taxon>
        <taxon>Neoptera</taxon>
        <taxon>Endopterygota</taxon>
        <taxon>Diptera</taxon>
        <taxon>Nematocera</taxon>
        <taxon>Chironomoidea</taxon>
        <taxon>Chironomidae</taxon>
        <taxon>Clunio</taxon>
    </lineage>
</organism>
<evidence type="ECO:0000313" key="12">
    <source>
        <dbReference type="EMBL" id="CRL02882.1"/>
    </source>
</evidence>
<dbReference type="InterPro" id="IPR015943">
    <property type="entry name" value="WD40/YVTN_repeat-like_dom_sf"/>
</dbReference>
<proteinExistence type="inferred from homology"/>
<dbReference type="Gene3D" id="2.130.10.10">
    <property type="entry name" value="YVTN repeat-like/Quinoprotein amine dehydrogenase"/>
    <property type="match status" value="3"/>
</dbReference>
<dbReference type="GO" id="GO:0033588">
    <property type="term" value="C:elongator holoenzyme complex"/>
    <property type="evidence" value="ECO:0007669"/>
    <property type="project" value="InterPro"/>
</dbReference>
<evidence type="ECO:0000256" key="6">
    <source>
        <dbReference type="ARBA" id="ARBA00022490"/>
    </source>
</evidence>
<dbReference type="InterPro" id="IPR001680">
    <property type="entry name" value="WD40_rpt"/>
</dbReference>
<protein>
    <recommendedName>
        <fullName evidence="5">Elongator complex protein 2</fullName>
    </recommendedName>
</protein>
<evidence type="ECO:0000256" key="10">
    <source>
        <dbReference type="ARBA" id="ARBA00023242"/>
    </source>
</evidence>
<evidence type="ECO:0000256" key="4">
    <source>
        <dbReference type="ARBA" id="ARBA00005881"/>
    </source>
</evidence>
<dbReference type="AlphaFoldDB" id="A0A1J1IT22"/>
<accession>A0A1J1IT22</accession>
<comment type="pathway">
    <text evidence="3">tRNA modification; 5-methoxycarbonylmethyl-2-thiouridine-tRNA biosynthesis.</text>
</comment>
<dbReference type="SMART" id="SM00320">
    <property type="entry name" value="WD40"/>
    <property type="match status" value="10"/>
</dbReference>
<reference evidence="12 13" key="1">
    <citation type="submission" date="2015-04" db="EMBL/GenBank/DDBJ databases">
        <authorList>
            <person name="Syromyatnikov M.Y."/>
            <person name="Popov V.N."/>
        </authorList>
    </citation>
    <scope>NUCLEOTIDE SEQUENCE [LARGE SCALE GENOMIC DNA]</scope>
</reference>
<evidence type="ECO:0000256" key="1">
    <source>
        <dbReference type="ARBA" id="ARBA00004123"/>
    </source>
</evidence>
<evidence type="ECO:0000256" key="7">
    <source>
        <dbReference type="ARBA" id="ARBA00022574"/>
    </source>
</evidence>